<dbReference type="PANTHER" id="PTHR43280:SF2">
    <property type="entry name" value="HTH-TYPE TRANSCRIPTIONAL REGULATOR EXSA"/>
    <property type="match status" value="1"/>
</dbReference>
<dbReference type="GO" id="GO:0043565">
    <property type="term" value="F:sequence-specific DNA binding"/>
    <property type="evidence" value="ECO:0007669"/>
    <property type="project" value="InterPro"/>
</dbReference>
<dbReference type="InterPro" id="IPR009057">
    <property type="entry name" value="Homeodomain-like_sf"/>
</dbReference>
<accession>A0A6N7X9Q6</accession>
<evidence type="ECO:0000313" key="5">
    <source>
        <dbReference type="EMBL" id="MST61376.1"/>
    </source>
</evidence>
<keyword evidence="3" id="KW-0804">Transcription</keyword>
<evidence type="ECO:0000256" key="2">
    <source>
        <dbReference type="ARBA" id="ARBA00023125"/>
    </source>
</evidence>
<dbReference type="SUPFAM" id="SSF46689">
    <property type="entry name" value="Homeodomain-like"/>
    <property type="match status" value="1"/>
</dbReference>
<dbReference type="EMBL" id="VUNE01000001">
    <property type="protein sequence ID" value="MST61376.1"/>
    <property type="molecule type" value="Genomic_DNA"/>
</dbReference>
<comment type="caution">
    <text evidence="5">The sequence shown here is derived from an EMBL/GenBank/DDBJ whole genome shotgun (WGS) entry which is preliminary data.</text>
</comment>
<dbReference type="SUPFAM" id="SSF51011">
    <property type="entry name" value="Glycosyl hydrolase domain"/>
    <property type="match status" value="1"/>
</dbReference>
<feature type="domain" description="HTH araC/xylS-type" evidence="4">
    <location>
        <begin position="178"/>
        <end position="279"/>
    </location>
</feature>
<protein>
    <submittedName>
        <fullName evidence="5">Helix-turn-helix domain-containing protein</fullName>
    </submittedName>
</protein>
<dbReference type="Gene3D" id="2.60.40.1500">
    <property type="entry name" value="Glycosyl hydrolase domain, family 39"/>
    <property type="match status" value="1"/>
</dbReference>
<evidence type="ECO:0000256" key="1">
    <source>
        <dbReference type="ARBA" id="ARBA00023015"/>
    </source>
</evidence>
<gene>
    <name evidence="5" type="ORF">FYJ71_00070</name>
</gene>
<dbReference type="PROSITE" id="PS01124">
    <property type="entry name" value="HTH_ARAC_FAMILY_2"/>
    <property type="match status" value="1"/>
</dbReference>
<dbReference type="Gene3D" id="3.20.20.80">
    <property type="entry name" value="Glycosidases"/>
    <property type="match status" value="1"/>
</dbReference>
<keyword evidence="6" id="KW-1185">Reference proteome</keyword>
<dbReference type="InterPro" id="IPR018062">
    <property type="entry name" value="HTH_AraC-typ_CS"/>
</dbReference>
<dbReference type="RefSeq" id="WP_154536823.1">
    <property type="nucleotide sequence ID" value="NZ_VUNE01000001.1"/>
</dbReference>
<dbReference type="Gene3D" id="1.10.10.60">
    <property type="entry name" value="Homeodomain-like"/>
    <property type="match status" value="1"/>
</dbReference>
<dbReference type="AlphaFoldDB" id="A0A6N7X9Q6"/>
<dbReference type="PANTHER" id="PTHR43280">
    <property type="entry name" value="ARAC-FAMILY TRANSCRIPTIONAL REGULATOR"/>
    <property type="match status" value="1"/>
</dbReference>
<reference evidence="5 6" key="1">
    <citation type="submission" date="2019-08" db="EMBL/GenBank/DDBJ databases">
        <title>In-depth cultivation of the pig gut microbiome towards novel bacterial diversity and tailored functional studies.</title>
        <authorList>
            <person name="Wylensek D."/>
            <person name="Hitch T.C.A."/>
            <person name="Clavel T."/>
        </authorList>
    </citation>
    <scope>NUCLEOTIDE SEQUENCE [LARGE SCALE GENOMIC DNA]</scope>
    <source>
        <strain evidence="5 6">WCA-SAB-591-4A-A</strain>
    </source>
</reference>
<proteinExistence type="predicted"/>
<sequence>MVGFYDKISPKNSDIESEYYSFSFASYRANSFILNENCYRVVLVLDGNISIIYMDEKISLNKGQLYIINPCKVYRVLSNCNQENLILYFDINLEFALNACSVKTIASFDFDSVHEDNIEYQEIISTMNELLCLYIFEENVSEGVYVKLVRNMLKKLFENFSSKDSNDEKEKIDIWFSKKLVEYTKMMFEEPQNGYSLMQLSSDFNNYSSYVSKIYKKVLGVKFVECHIFARIEKSMEWLIDSDKSILEIATECGFMSSKSFYENYKKYMDETPSQFRKKMRCSRQLDYKYTNMPSILESDVVYEIFEEREDANRTVSNDSDEGIHYDIDVNRSGFSVEACNKRVVNLNIFGDRWMETIETIQRSLRYDYVTISLLFNRNVYFVYDEFSKERIDFTKFMHYIHKLENLNLKPVIVLEFMHISDKSDLINMREASYKTLERFLNSISEVISVSKLKYWKFELKMPWVWMDYKDDEEYYYNKNLYNKIRKLIRNKLQNKKIGIHMGNLNLIKSNKQYERVKSIVDDDFDIDSLSFSVVDPYIYSDKSNNKCVLIRRKEHIDKIINFVNSLKERNRYKVYISDMYLYYEWEKLSRYYWESMFALCAVDSYIEMQENKLGISSVKYYNNMFSSRERFEKKKKEYIGKYELSNEFGIYNACFYVEKILSEINGECIYSEPGVFFVKDDDEYLCLLYQDIHRNIKKVSDKVVMNYNSSHEKYKIRISGLHGRYKISTKSTHSENGTFYREWKNMGAPNQLSREEKEYISSKITPNLYVEFVDIHDTYDTEIKLGLFEIKFIKITKIGNFV</sequence>
<dbReference type="Pfam" id="PF12833">
    <property type="entry name" value="HTH_18"/>
    <property type="match status" value="1"/>
</dbReference>
<dbReference type="InterPro" id="IPR018060">
    <property type="entry name" value="HTH_AraC"/>
</dbReference>
<evidence type="ECO:0000259" key="4">
    <source>
        <dbReference type="PROSITE" id="PS01124"/>
    </source>
</evidence>
<evidence type="ECO:0000313" key="6">
    <source>
        <dbReference type="Proteomes" id="UP000440713"/>
    </source>
</evidence>
<keyword evidence="2" id="KW-0238">DNA-binding</keyword>
<name>A0A6N7X9Q6_9FIRM</name>
<dbReference type="PROSITE" id="PS00041">
    <property type="entry name" value="HTH_ARAC_FAMILY_1"/>
    <property type="match status" value="1"/>
</dbReference>
<evidence type="ECO:0000256" key="3">
    <source>
        <dbReference type="ARBA" id="ARBA00023163"/>
    </source>
</evidence>
<dbReference type="Proteomes" id="UP000440713">
    <property type="component" value="Unassembled WGS sequence"/>
</dbReference>
<dbReference type="SMART" id="SM00342">
    <property type="entry name" value="HTH_ARAC"/>
    <property type="match status" value="1"/>
</dbReference>
<organism evidence="5 6">
    <name type="scientific">Peptostreptococcus porci</name>
    <dbReference type="NCBI Taxonomy" id="2652282"/>
    <lineage>
        <taxon>Bacteria</taxon>
        <taxon>Bacillati</taxon>
        <taxon>Bacillota</taxon>
        <taxon>Clostridia</taxon>
        <taxon>Peptostreptococcales</taxon>
        <taxon>Peptostreptococcaceae</taxon>
        <taxon>Peptostreptococcus</taxon>
    </lineage>
</organism>
<keyword evidence="1" id="KW-0805">Transcription regulation</keyword>
<dbReference type="GO" id="GO:0003700">
    <property type="term" value="F:DNA-binding transcription factor activity"/>
    <property type="evidence" value="ECO:0007669"/>
    <property type="project" value="InterPro"/>
</dbReference>